<gene>
    <name evidence="2" type="ORF">BDY17DRAFT_300590</name>
</gene>
<dbReference type="GeneID" id="54475083"/>
<dbReference type="Gene3D" id="3.40.630.30">
    <property type="match status" value="1"/>
</dbReference>
<dbReference type="OrthoDB" id="410198at2759"/>
<name>A0A6A6PLW4_9PEZI</name>
<dbReference type="InterPro" id="IPR016181">
    <property type="entry name" value="Acyl_CoA_acyltransferase"/>
</dbReference>
<evidence type="ECO:0000313" key="2">
    <source>
        <dbReference type="EMBL" id="KAF2481029.1"/>
    </source>
</evidence>
<evidence type="ECO:0000259" key="1">
    <source>
        <dbReference type="PROSITE" id="PS51186"/>
    </source>
</evidence>
<dbReference type="PANTHER" id="PTHR42791">
    <property type="entry name" value="GNAT FAMILY ACETYLTRANSFERASE"/>
    <property type="match status" value="1"/>
</dbReference>
<dbReference type="SUPFAM" id="SSF55729">
    <property type="entry name" value="Acyl-CoA N-acyltransferases (Nat)"/>
    <property type="match status" value="1"/>
</dbReference>
<dbReference type="AlphaFoldDB" id="A0A6A6PLW4"/>
<dbReference type="InterPro" id="IPR052523">
    <property type="entry name" value="Trichothecene_AcTrans"/>
</dbReference>
<organism evidence="2 3">
    <name type="scientific">Neohortaea acidophila</name>
    <dbReference type="NCBI Taxonomy" id="245834"/>
    <lineage>
        <taxon>Eukaryota</taxon>
        <taxon>Fungi</taxon>
        <taxon>Dikarya</taxon>
        <taxon>Ascomycota</taxon>
        <taxon>Pezizomycotina</taxon>
        <taxon>Dothideomycetes</taxon>
        <taxon>Dothideomycetidae</taxon>
        <taxon>Mycosphaerellales</taxon>
        <taxon>Teratosphaeriaceae</taxon>
        <taxon>Neohortaea</taxon>
    </lineage>
</organism>
<protein>
    <recommendedName>
        <fullName evidence="1">N-acetyltransferase domain-containing protein</fullName>
    </recommendedName>
</protein>
<reference evidence="2" key="1">
    <citation type="journal article" date="2020" name="Stud. Mycol.">
        <title>101 Dothideomycetes genomes: a test case for predicting lifestyles and emergence of pathogens.</title>
        <authorList>
            <person name="Haridas S."/>
            <person name="Albert R."/>
            <person name="Binder M."/>
            <person name="Bloem J."/>
            <person name="Labutti K."/>
            <person name="Salamov A."/>
            <person name="Andreopoulos B."/>
            <person name="Baker S."/>
            <person name="Barry K."/>
            <person name="Bills G."/>
            <person name="Bluhm B."/>
            <person name="Cannon C."/>
            <person name="Castanera R."/>
            <person name="Culley D."/>
            <person name="Daum C."/>
            <person name="Ezra D."/>
            <person name="Gonzalez J."/>
            <person name="Henrissat B."/>
            <person name="Kuo A."/>
            <person name="Liang C."/>
            <person name="Lipzen A."/>
            <person name="Lutzoni F."/>
            <person name="Magnuson J."/>
            <person name="Mondo S."/>
            <person name="Nolan M."/>
            <person name="Ohm R."/>
            <person name="Pangilinan J."/>
            <person name="Park H.-J."/>
            <person name="Ramirez L."/>
            <person name="Alfaro M."/>
            <person name="Sun H."/>
            <person name="Tritt A."/>
            <person name="Yoshinaga Y."/>
            <person name="Zwiers L.-H."/>
            <person name="Turgeon B."/>
            <person name="Goodwin S."/>
            <person name="Spatafora J."/>
            <person name="Crous P."/>
            <person name="Grigoriev I."/>
        </authorList>
    </citation>
    <scope>NUCLEOTIDE SEQUENCE</scope>
    <source>
        <strain evidence="2">CBS 113389</strain>
    </source>
</reference>
<dbReference type="PANTHER" id="PTHR42791:SF14">
    <property type="entry name" value="N-ACETYLTRANSFERASE DOMAIN-CONTAINING PROTEIN"/>
    <property type="match status" value="1"/>
</dbReference>
<dbReference type="Proteomes" id="UP000799767">
    <property type="component" value="Unassembled WGS sequence"/>
</dbReference>
<dbReference type="PROSITE" id="PS51186">
    <property type="entry name" value="GNAT"/>
    <property type="match status" value="1"/>
</dbReference>
<dbReference type="InterPro" id="IPR000182">
    <property type="entry name" value="GNAT_dom"/>
</dbReference>
<keyword evidence="3" id="KW-1185">Reference proteome</keyword>
<dbReference type="EMBL" id="MU001638">
    <property type="protein sequence ID" value="KAF2481029.1"/>
    <property type="molecule type" value="Genomic_DNA"/>
</dbReference>
<dbReference type="RefSeq" id="XP_033587599.1">
    <property type="nucleotide sequence ID" value="XM_033734081.1"/>
</dbReference>
<accession>A0A6A6PLW4</accession>
<dbReference type="GO" id="GO:0016747">
    <property type="term" value="F:acyltransferase activity, transferring groups other than amino-acyl groups"/>
    <property type="evidence" value="ECO:0007669"/>
    <property type="project" value="InterPro"/>
</dbReference>
<sequence>MSSNLRIEVAKEHEIPATAVLIARTFAGPDVETFLGNIDTPAALEATKVRHLRSWHEHMDETGRPSVVQCIHTDPATGTESLAACAQWFIFDKPRSPEMVEKPNYHQTGEWLSQEQGGPAKAEAIFRKMVADRAKWSRGRGIAILQFMATAEAFRRRGAATMVVRWGLEECVKAGIPAYLEASPEGVLVYEKLGFEVVDQSYAVWEGERIPCPVMICWPPGTKASEKRPLP</sequence>
<feature type="domain" description="N-acetyltransferase" evidence="1">
    <location>
        <begin position="65"/>
        <end position="211"/>
    </location>
</feature>
<dbReference type="Pfam" id="PF00583">
    <property type="entry name" value="Acetyltransf_1"/>
    <property type="match status" value="1"/>
</dbReference>
<proteinExistence type="predicted"/>
<evidence type="ECO:0000313" key="3">
    <source>
        <dbReference type="Proteomes" id="UP000799767"/>
    </source>
</evidence>